<dbReference type="EMBL" id="WTPW01002825">
    <property type="protein sequence ID" value="KAF0364117.1"/>
    <property type="molecule type" value="Genomic_DNA"/>
</dbReference>
<accession>A0A8H3WY51</accession>
<organism evidence="1 2">
    <name type="scientific">Gigaspora margarita</name>
    <dbReference type="NCBI Taxonomy" id="4874"/>
    <lineage>
        <taxon>Eukaryota</taxon>
        <taxon>Fungi</taxon>
        <taxon>Fungi incertae sedis</taxon>
        <taxon>Mucoromycota</taxon>
        <taxon>Glomeromycotina</taxon>
        <taxon>Glomeromycetes</taxon>
        <taxon>Diversisporales</taxon>
        <taxon>Gigasporaceae</taxon>
        <taxon>Gigaspora</taxon>
    </lineage>
</organism>
<evidence type="ECO:0000313" key="1">
    <source>
        <dbReference type="EMBL" id="KAF0364117.1"/>
    </source>
</evidence>
<protein>
    <submittedName>
        <fullName evidence="1">Uncharacterized protein</fullName>
    </submittedName>
</protein>
<gene>
    <name evidence="1" type="ORF">F8M41_013906</name>
</gene>
<evidence type="ECO:0000313" key="2">
    <source>
        <dbReference type="Proteomes" id="UP000439903"/>
    </source>
</evidence>
<proteinExistence type="predicted"/>
<keyword evidence="2" id="KW-1185">Reference proteome</keyword>
<comment type="caution">
    <text evidence="1">The sequence shown here is derived from an EMBL/GenBank/DDBJ whole genome shotgun (WGS) entry which is preliminary data.</text>
</comment>
<dbReference type="AlphaFoldDB" id="A0A8H3WY51"/>
<dbReference type="OrthoDB" id="2343099at2759"/>
<name>A0A8H3WY51_GIGMA</name>
<dbReference type="Proteomes" id="UP000439903">
    <property type="component" value="Unassembled WGS sequence"/>
</dbReference>
<reference evidence="1 2" key="1">
    <citation type="journal article" date="2019" name="Environ. Microbiol.">
        <title>At the nexus of three kingdoms: the genome of the mycorrhizal fungus Gigaspora margarita provides insights into plant, endobacterial and fungal interactions.</title>
        <authorList>
            <person name="Venice F."/>
            <person name="Ghignone S."/>
            <person name="Salvioli di Fossalunga A."/>
            <person name="Amselem J."/>
            <person name="Novero M."/>
            <person name="Xianan X."/>
            <person name="Sedzielewska Toro K."/>
            <person name="Morin E."/>
            <person name="Lipzen A."/>
            <person name="Grigoriev I.V."/>
            <person name="Henrissat B."/>
            <person name="Martin F.M."/>
            <person name="Bonfante P."/>
        </authorList>
    </citation>
    <scope>NUCLEOTIDE SEQUENCE [LARGE SCALE GENOMIC DNA]</scope>
    <source>
        <strain evidence="1 2">BEG34</strain>
    </source>
</reference>
<sequence>MSDSKFEKDIKLSKKEEFWKFRDNEKQNYRKPVMFPNNDSQITEYLQIKVTKERNFFIDKKYKSLIKNYKLNLDKENNIFDEKSKAFLLEIIYQTKIDQIKFKNECKFDLHDCNITIVKNKLK</sequence>